<reference evidence="1" key="1">
    <citation type="submission" date="2005-03" db="EMBL/GenBank/DDBJ databases">
        <authorList>
            <person name="Underwood B.A."/>
            <person name="Xiao Y."/>
            <person name="Moskal W."/>
            <person name="Monaghan E."/>
            <person name="Wang W."/>
            <person name="Redman J."/>
            <person name="Wu H.C."/>
            <person name="Utterback T."/>
            <person name="Town C.D."/>
        </authorList>
    </citation>
    <scope>NUCLEOTIDE SEQUENCE</scope>
</reference>
<dbReference type="AlphaFoldDB" id="Q58G54"/>
<gene>
    <name evidence="1" type="ordered locus">At1g16025</name>
</gene>
<sequence length="120" mass="13555">MAALRFFGDAFRPPPFPPVTPRPPFPARKMSMLLSSSPPFMSLIVSSWASSWLSELVDGSSFWESNEMGKQRKTRKRKNNATDTVPIAGLSFVDLRCDCYEANSVYIYICMWGGPRQNLL</sequence>
<dbReference type="EMBL" id="AY954755">
    <property type="protein sequence ID" value="AAX55081.1"/>
    <property type="molecule type" value="mRNA"/>
</dbReference>
<dbReference type="ExpressionAtlas" id="Q58G54">
    <property type="expression patterns" value="baseline"/>
</dbReference>
<accession>Q58G54</accession>
<proteinExistence type="evidence at transcript level"/>
<name>Q58G54_ARATH</name>
<protein>
    <submittedName>
        <fullName evidence="1">Uncharacterized protein</fullName>
    </submittedName>
</protein>
<evidence type="ECO:0000313" key="1">
    <source>
        <dbReference type="EMBL" id="AAX55081.1"/>
    </source>
</evidence>
<organism evidence="1">
    <name type="scientific">Arabidopsis thaliana</name>
    <name type="common">Mouse-ear cress</name>
    <dbReference type="NCBI Taxonomy" id="3702"/>
    <lineage>
        <taxon>Eukaryota</taxon>
        <taxon>Viridiplantae</taxon>
        <taxon>Streptophyta</taxon>
        <taxon>Embryophyta</taxon>
        <taxon>Tracheophyta</taxon>
        <taxon>Spermatophyta</taxon>
        <taxon>Magnoliopsida</taxon>
        <taxon>eudicotyledons</taxon>
        <taxon>Gunneridae</taxon>
        <taxon>Pentapetalae</taxon>
        <taxon>rosids</taxon>
        <taxon>malvids</taxon>
        <taxon>Brassicales</taxon>
        <taxon>Brassicaceae</taxon>
        <taxon>Camelineae</taxon>
        <taxon>Arabidopsis</taxon>
    </lineage>
</organism>